<dbReference type="EMBL" id="JAGQHR010000039">
    <property type="protein sequence ID" value="MCA9726520.1"/>
    <property type="molecule type" value="Genomic_DNA"/>
</dbReference>
<evidence type="ECO:0000313" key="1">
    <source>
        <dbReference type="EMBL" id="MCA9726520.1"/>
    </source>
</evidence>
<evidence type="ECO:0000313" key="2">
    <source>
        <dbReference type="Proteomes" id="UP000697710"/>
    </source>
</evidence>
<name>A0A956RNA9_UNCEI</name>
<dbReference type="Proteomes" id="UP000697710">
    <property type="component" value="Unassembled WGS sequence"/>
</dbReference>
<sequence>MKMLMLIVERDVRERVETILSESEVQGFTEIPTVFGSGTSGPRLGSRAFPDTSSIIFSVLEDDQVGRVMDSLTKDCAACPHKVHSIVWGVESLQ</sequence>
<dbReference type="Gene3D" id="3.30.70.120">
    <property type="match status" value="1"/>
</dbReference>
<dbReference type="InterPro" id="IPR015867">
    <property type="entry name" value="N-reg_PII/ATP_PRibTrfase_C"/>
</dbReference>
<dbReference type="GO" id="GO:0006808">
    <property type="term" value="P:regulation of nitrogen utilization"/>
    <property type="evidence" value="ECO:0007669"/>
    <property type="project" value="InterPro"/>
</dbReference>
<accession>A0A956RNA9</accession>
<comment type="caution">
    <text evidence="1">The sequence shown here is derived from an EMBL/GenBank/DDBJ whole genome shotgun (WGS) entry which is preliminary data.</text>
</comment>
<reference evidence="1" key="1">
    <citation type="submission" date="2020-04" db="EMBL/GenBank/DDBJ databases">
        <authorList>
            <person name="Zhang T."/>
        </authorList>
    </citation>
    <scope>NUCLEOTIDE SEQUENCE</scope>
    <source>
        <strain evidence="1">HKST-UBA01</strain>
    </source>
</reference>
<gene>
    <name evidence="1" type="ORF">KC729_02490</name>
</gene>
<dbReference type="SUPFAM" id="SSF54913">
    <property type="entry name" value="GlnB-like"/>
    <property type="match status" value="1"/>
</dbReference>
<proteinExistence type="predicted"/>
<dbReference type="InterPro" id="IPR011322">
    <property type="entry name" value="N-reg_PII-like_a/b"/>
</dbReference>
<protein>
    <submittedName>
        <fullName evidence="1">Uncharacterized protein</fullName>
    </submittedName>
</protein>
<reference evidence="1" key="2">
    <citation type="journal article" date="2021" name="Microbiome">
        <title>Successional dynamics and alternative stable states in a saline activated sludge microbial community over 9 years.</title>
        <authorList>
            <person name="Wang Y."/>
            <person name="Ye J."/>
            <person name="Ju F."/>
            <person name="Liu L."/>
            <person name="Boyd J.A."/>
            <person name="Deng Y."/>
            <person name="Parks D.H."/>
            <person name="Jiang X."/>
            <person name="Yin X."/>
            <person name="Woodcroft B.J."/>
            <person name="Tyson G.W."/>
            <person name="Hugenholtz P."/>
            <person name="Polz M.F."/>
            <person name="Zhang T."/>
        </authorList>
    </citation>
    <scope>NUCLEOTIDE SEQUENCE</scope>
    <source>
        <strain evidence="1">HKST-UBA01</strain>
    </source>
</reference>
<organism evidence="1 2">
    <name type="scientific">Eiseniibacteriota bacterium</name>
    <dbReference type="NCBI Taxonomy" id="2212470"/>
    <lineage>
        <taxon>Bacteria</taxon>
        <taxon>Candidatus Eiseniibacteriota</taxon>
    </lineage>
</organism>
<dbReference type="NCBIfam" id="NF045581">
    <property type="entry name" value="PG0541_fam"/>
    <property type="match status" value="1"/>
</dbReference>
<dbReference type="GO" id="GO:0030234">
    <property type="term" value="F:enzyme regulator activity"/>
    <property type="evidence" value="ECO:0007669"/>
    <property type="project" value="InterPro"/>
</dbReference>
<dbReference type="AlphaFoldDB" id="A0A956RNA9"/>
<dbReference type="Pfam" id="PF00543">
    <property type="entry name" value="P-II"/>
    <property type="match status" value="1"/>
</dbReference>
<dbReference type="InterPro" id="IPR002187">
    <property type="entry name" value="N-reg_PII"/>
</dbReference>